<keyword evidence="4 6" id="KW-1133">Transmembrane helix</keyword>
<gene>
    <name evidence="9" type="ORF">OQ279_08000</name>
</gene>
<protein>
    <submittedName>
        <fullName evidence="9">ComEC/Rec2 family competence protein</fullName>
    </submittedName>
</protein>
<evidence type="ECO:0000256" key="5">
    <source>
        <dbReference type="ARBA" id="ARBA00023136"/>
    </source>
</evidence>
<feature type="transmembrane region" description="Helical" evidence="6">
    <location>
        <begin position="219"/>
        <end position="246"/>
    </location>
</feature>
<feature type="transmembrane region" description="Helical" evidence="6">
    <location>
        <begin position="385"/>
        <end position="412"/>
    </location>
</feature>
<dbReference type="NCBIfam" id="TIGR00360">
    <property type="entry name" value="ComEC_N-term"/>
    <property type="match status" value="1"/>
</dbReference>
<keyword evidence="3 6" id="KW-0812">Transmembrane</keyword>
<dbReference type="EMBL" id="JAPJDA010000011">
    <property type="protein sequence ID" value="MCX2838096.1"/>
    <property type="molecule type" value="Genomic_DNA"/>
</dbReference>
<proteinExistence type="predicted"/>
<feature type="transmembrane region" description="Helical" evidence="6">
    <location>
        <begin position="477"/>
        <end position="495"/>
    </location>
</feature>
<feature type="transmembrane region" description="Helical" evidence="6">
    <location>
        <begin position="258"/>
        <end position="281"/>
    </location>
</feature>
<sequence>MAFLALLPGILLFLLTFIRARKLLFPDLFFGSSVALLFFLFGIFSASLHLPKNQPQHYINKISSEEIPLLKLNILETLKPDRYSDKYFAEVNAVNGKSAHGKLLLLIPKDSLKMPFLEGEHLLISSTLAPIPAPLNPHQFDYAAFMNRKGIWRQANLRHGVSKTLHKKESGIKVAAANLRREITLALKKNNFKQEELSLVQALLLGQKQDISAQTYNNFAAAGAIHILAVSGLHVGIILLMLHWLFKPLTSLKNGKFLKTFLVILCLWGFAVLAGLSPSVVRAVTMFSFIAVGLEIKRRTGTLNSIFLSLLLLLLIKPGWIFEVGFQLSYLAVLSIVLFQPLFNRLYAPTNRIVKYLWDLLSVTLAAQIGVLPLSLYYFHQFPGLFFLTNLLILPFLGLILIVGVLVIFLAVVDVLPSFIAETYGIIIKILIKTVDWIAGHEQFLFKDIAFSLPEVWSWYFFLFAAFLLWKNFSYKSLIPVLISVIILQLVYISSEVNRENRLIVFHKSRSSLIAQQNSERLKLYHNLTTPAKDLKLIQNFMVGEDLQQIREVPLQNIYLQKRHFLVVTDSSGIFPKQTPLNTHLLLSGTPRINLERVLMNFKPEVIIADGSNYPAVIKRWEKTASANHITFFYTGEDGAYILE</sequence>
<evidence type="ECO:0000256" key="6">
    <source>
        <dbReference type="SAM" id="Phobius"/>
    </source>
</evidence>
<feature type="transmembrane region" description="Helical" evidence="6">
    <location>
        <begin position="328"/>
        <end position="348"/>
    </location>
</feature>
<evidence type="ECO:0000259" key="8">
    <source>
        <dbReference type="Pfam" id="PF13567"/>
    </source>
</evidence>
<evidence type="ECO:0000256" key="2">
    <source>
        <dbReference type="ARBA" id="ARBA00022475"/>
    </source>
</evidence>
<feature type="domain" description="DUF4131" evidence="8">
    <location>
        <begin position="4"/>
        <end position="158"/>
    </location>
</feature>
<dbReference type="InterPro" id="IPR052159">
    <property type="entry name" value="Competence_DNA_uptake"/>
</dbReference>
<accession>A0A9X3CWI5</accession>
<feature type="domain" description="ComEC/Rec2-related protein" evidence="7">
    <location>
        <begin position="203"/>
        <end position="471"/>
    </location>
</feature>
<dbReference type="PANTHER" id="PTHR30619">
    <property type="entry name" value="DNA INTERNALIZATION/COMPETENCE PROTEIN COMEC/REC2"/>
    <property type="match status" value="1"/>
</dbReference>
<feature type="transmembrane region" description="Helical" evidence="6">
    <location>
        <begin position="360"/>
        <end position="379"/>
    </location>
</feature>
<comment type="caution">
    <text evidence="9">The sequence shown here is derived from an EMBL/GenBank/DDBJ whole genome shotgun (WGS) entry which is preliminary data.</text>
</comment>
<organism evidence="9 10">
    <name type="scientific">Salinimicrobium profundisediminis</name>
    <dbReference type="NCBI Taxonomy" id="2994553"/>
    <lineage>
        <taxon>Bacteria</taxon>
        <taxon>Pseudomonadati</taxon>
        <taxon>Bacteroidota</taxon>
        <taxon>Flavobacteriia</taxon>
        <taxon>Flavobacteriales</taxon>
        <taxon>Flavobacteriaceae</taxon>
        <taxon>Salinimicrobium</taxon>
    </lineage>
</organism>
<dbReference type="Proteomes" id="UP001148482">
    <property type="component" value="Unassembled WGS sequence"/>
</dbReference>
<feature type="transmembrane region" description="Helical" evidence="6">
    <location>
        <begin position="451"/>
        <end position="470"/>
    </location>
</feature>
<feature type="transmembrane region" description="Helical" evidence="6">
    <location>
        <begin position="30"/>
        <end position="50"/>
    </location>
</feature>
<evidence type="ECO:0000313" key="9">
    <source>
        <dbReference type="EMBL" id="MCX2838096.1"/>
    </source>
</evidence>
<keyword evidence="2" id="KW-1003">Cell membrane</keyword>
<feature type="transmembrane region" description="Helical" evidence="6">
    <location>
        <begin position="419"/>
        <end position="439"/>
    </location>
</feature>
<dbReference type="Pfam" id="PF03772">
    <property type="entry name" value="Competence"/>
    <property type="match status" value="1"/>
</dbReference>
<dbReference type="RefSeq" id="WP_266069348.1">
    <property type="nucleotide sequence ID" value="NZ_JAPJDA010000011.1"/>
</dbReference>
<reference evidence="9" key="1">
    <citation type="submission" date="2022-11" db="EMBL/GenBank/DDBJ databases">
        <title>Salinimicrobium profundisediminis sp. nov., isolated from deep-sea sediment of the Mariana Trench.</title>
        <authorList>
            <person name="Fu H."/>
        </authorList>
    </citation>
    <scope>NUCLEOTIDE SEQUENCE</scope>
    <source>
        <strain evidence="9">MT39</strain>
    </source>
</reference>
<comment type="subcellular location">
    <subcellularLocation>
        <location evidence="1">Cell membrane</location>
        <topology evidence="1">Multi-pass membrane protein</topology>
    </subcellularLocation>
</comment>
<dbReference type="PANTHER" id="PTHR30619:SF1">
    <property type="entry name" value="RECOMBINATION PROTEIN 2"/>
    <property type="match status" value="1"/>
</dbReference>
<evidence type="ECO:0000256" key="1">
    <source>
        <dbReference type="ARBA" id="ARBA00004651"/>
    </source>
</evidence>
<keyword evidence="5 6" id="KW-0472">Membrane</keyword>
<evidence type="ECO:0000259" key="7">
    <source>
        <dbReference type="Pfam" id="PF03772"/>
    </source>
</evidence>
<keyword evidence="10" id="KW-1185">Reference proteome</keyword>
<dbReference type="GO" id="GO:0005886">
    <property type="term" value="C:plasma membrane"/>
    <property type="evidence" value="ECO:0007669"/>
    <property type="project" value="UniProtKB-SubCell"/>
</dbReference>
<name>A0A9X3CWI5_9FLAO</name>
<feature type="transmembrane region" description="Helical" evidence="6">
    <location>
        <begin position="302"/>
        <end position="322"/>
    </location>
</feature>
<dbReference type="InterPro" id="IPR004477">
    <property type="entry name" value="ComEC_N"/>
</dbReference>
<dbReference type="InterPro" id="IPR025405">
    <property type="entry name" value="DUF4131"/>
</dbReference>
<dbReference type="AlphaFoldDB" id="A0A9X3CWI5"/>
<evidence type="ECO:0000256" key="4">
    <source>
        <dbReference type="ARBA" id="ARBA00022989"/>
    </source>
</evidence>
<evidence type="ECO:0000313" key="10">
    <source>
        <dbReference type="Proteomes" id="UP001148482"/>
    </source>
</evidence>
<evidence type="ECO:0000256" key="3">
    <source>
        <dbReference type="ARBA" id="ARBA00022692"/>
    </source>
</evidence>
<dbReference type="Pfam" id="PF13567">
    <property type="entry name" value="DUF4131"/>
    <property type="match status" value="1"/>
</dbReference>